<dbReference type="OMA" id="MKHLQYE"/>
<reference evidence="5" key="1">
    <citation type="submission" date="2015-09" db="EMBL/GenBank/DDBJ databases">
        <authorList>
            <consortium name="Pathogen Informatics"/>
        </authorList>
    </citation>
    <scope>NUCLEOTIDE SEQUENCE [LARGE SCALE GENOMIC DNA]</scope>
    <source>
        <strain evidence="5">Lake Konstanz</strain>
    </source>
</reference>
<evidence type="ECO:0000256" key="1">
    <source>
        <dbReference type="SAM" id="Coils"/>
    </source>
</evidence>
<dbReference type="GO" id="GO:0031514">
    <property type="term" value="C:motile cilium"/>
    <property type="evidence" value="ECO:0007669"/>
    <property type="project" value="InterPro"/>
</dbReference>
<evidence type="ECO:0000259" key="3">
    <source>
        <dbReference type="Pfam" id="PF13851"/>
    </source>
</evidence>
<dbReference type="GO" id="GO:0008017">
    <property type="term" value="F:microtubule binding"/>
    <property type="evidence" value="ECO:0007669"/>
    <property type="project" value="InterPro"/>
</dbReference>
<dbReference type="EMBL" id="CYKH01000289">
    <property type="protein sequence ID" value="CUF29277.1"/>
    <property type="molecule type" value="Genomic_DNA"/>
</dbReference>
<evidence type="ECO:0000313" key="5">
    <source>
        <dbReference type="Proteomes" id="UP000051952"/>
    </source>
</evidence>
<keyword evidence="5" id="KW-1185">Reference proteome</keyword>
<evidence type="ECO:0000313" key="4">
    <source>
        <dbReference type="EMBL" id="CUF29277.1"/>
    </source>
</evidence>
<dbReference type="PANTHER" id="PTHR31543">
    <property type="entry name" value="DYNEIN REGULATORY COMPLEX SUBUNIT 4"/>
    <property type="match status" value="1"/>
</dbReference>
<evidence type="ECO:0000256" key="2">
    <source>
        <dbReference type="SAM" id="MobiDB-lite"/>
    </source>
</evidence>
<proteinExistence type="predicted"/>
<name>A0A0S4IRB6_BODSA</name>
<feature type="coiled-coil region" evidence="1">
    <location>
        <begin position="66"/>
        <end position="154"/>
    </location>
</feature>
<dbReference type="VEuPathDB" id="TriTrypDB:BSAL_61095"/>
<dbReference type="Pfam" id="PF13851">
    <property type="entry name" value="GAS"/>
    <property type="match status" value="1"/>
</dbReference>
<dbReference type="OrthoDB" id="767661at2759"/>
<protein>
    <submittedName>
        <fullName evidence="4">Trypanin-related protein, putative</fullName>
    </submittedName>
</protein>
<dbReference type="AlphaFoldDB" id="A0A0S4IRB6"/>
<dbReference type="PANTHER" id="PTHR31543:SF2">
    <property type="entry name" value="PROTEIN, PUTATIVE-RELATED"/>
    <property type="match status" value="1"/>
</dbReference>
<feature type="coiled-coil region" evidence="1">
    <location>
        <begin position="279"/>
        <end position="337"/>
    </location>
</feature>
<feature type="coiled-coil region" evidence="1">
    <location>
        <begin position="189"/>
        <end position="242"/>
    </location>
</feature>
<keyword evidence="1" id="KW-0175">Coiled coil</keyword>
<accession>A0A0S4IRB6</accession>
<dbReference type="GO" id="GO:0005794">
    <property type="term" value="C:Golgi apparatus"/>
    <property type="evidence" value="ECO:0007669"/>
    <property type="project" value="TreeGrafter"/>
</dbReference>
<dbReference type="Proteomes" id="UP000051952">
    <property type="component" value="Unassembled WGS sequence"/>
</dbReference>
<dbReference type="InterPro" id="IPR039308">
    <property type="entry name" value="GAS8"/>
</dbReference>
<feature type="region of interest" description="Disordered" evidence="2">
    <location>
        <begin position="1"/>
        <end position="36"/>
    </location>
</feature>
<feature type="coiled-coil region" evidence="1">
    <location>
        <begin position="374"/>
        <end position="440"/>
    </location>
</feature>
<organism evidence="4 5">
    <name type="scientific">Bodo saltans</name>
    <name type="common">Flagellated protozoan</name>
    <dbReference type="NCBI Taxonomy" id="75058"/>
    <lineage>
        <taxon>Eukaryota</taxon>
        <taxon>Discoba</taxon>
        <taxon>Euglenozoa</taxon>
        <taxon>Kinetoplastea</taxon>
        <taxon>Metakinetoplastina</taxon>
        <taxon>Eubodonida</taxon>
        <taxon>Bodonidae</taxon>
        <taxon>Bodo</taxon>
    </lineage>
</organism>
<gene>
    <name evidence="4" type="ORF">BSAL_61095</name>
</gene>
<dbReference type="GO" id="GO:0048870">
    <property type="term" value="P:cell motility"/>
    <property type="evidence" value="ECO:0007669"/>
    <property type="project" value="InterPro"/>
</dbReference>
<dbReference type="GO" id="GO:0005874">
    <property type="term" value="C:microtubule"/>
    <property type="evidence" value="ECO:0007669"/>
    <property type="project" value="TreeGrafter"/>
</dbReference>
<feature type="domain" description="Growth arrest-specific protein 8" evidence="3">
    <location>
        <begin position="224"/>
        <end position="423"/>
    </location>
</feature>
<dbReference type="GO" id="GO:0031267">
    <property type="term" value="F:small GTPase binding"/>
    <property type="evidence" value="ECO:0007669"/>
    <property type="project" value="InterPro"/>
</dbReference>
<dbReference type="InterPro" id="IPR025593">
    <property type="entry name" value="GAS8_dom"/>
</dbReference>
<sequence>MPPKAKTGSAPPPEPSAEAPVVDGPPPPPEEKVDGKQLWLATDALQKSKAMRNYFQLERDKITSFWEISKRELEATKAELRQKERERAEMTERHHIETKVYKQKMRHVLYEHQVQIAQMKMEAERTLKNKQEEHRQKESELHDDNRSLKLLQREQELLHRDVASTLVEKNDRAITDQQRDFERQQKEMHLKYEKKIKTLREDMERQRKDEIAIIERRKEDHINELREMHDKAFQEIKDYYNEITSNNLETIRTLKDEVYSRKRTEAHNEKAMFDIAQTNKRLTEPLTKAQKQKKQLEQELSSYARDRAALKTAKQELRQLEQKLKTLMWEHEVLGQRYGKLDEDRDLIFSKYNSMLQEIQQKAVFKRVLVHRKIEVVNSQLERKDAQLSEILKQANVDPAAIQGVERRVDELIGEKNHTIEELQQLLAALTQRHERVSGAYETYLRQNGVPGLQATTVA</sequence>